<comment type="function">
    <text evidence="7">Acts as a ribosome collision sensor, splitting the ribosome into its 2 subunits. Detects stalled/collided 70S ribosomes which it binds and splits by an ATP-hydrolysis driven conformational change. Acts upstream of the ribosome quality control system (RQC), a ribosome-associated complex that mediates the extraction of incompletely synthesized nascent chains from stalled ribosomes and their subsequent degradation. Probably generates substrates for RQC.</text>
</comment>
<dbReference type="InterPro" id="IPR045076">
    <property type="entry name" value="MutS"/>
</dbReference>
<feature type="binding site" evidence="7">
    <location>
        <begin position="334"/>
        <end position="341"/>
    </location>
    <ligand>
        <name>ATP</name>
        <dbReference type="ChEBI" id="CHEBI:30616"/>
    </ligand>
</feature>
<dbReference type="SMART" id="SM00463">
    <property type="entry name" value="SMR"/>
    <property type="match status" value="1"/>
</dbReference>
<dbReference type="Gene3D" id="3.30.1370.110">
    <property type="match status" value="1"/>
</dbReference>
<dbReference type="PROSITE" id="PS50828">
    <property type="entry name" value="SMR"/>
    <property type="match status" value="1"/>
</dbReference>
<dbReference type="CDD" id="cd03280">
    <property type="entry name" value="ABC_MutS2"/>
    <property type="match status" value="1"/>
</dbReference>
<dbReference type="SUPFAM" id="SSF160443">
    <property type="entry name" value="SMR domain-like"/>
    <property type="match status" value="1"/>
</dbReference>
<dbReference type="FunFam" id="3.40.50.300:FF:000830">
    <property type="entry name" value="Endonuclease MutS2"/>
    <property type="match status" value="1"/>
</dbReference>
<evidence type="ECO:0000259" key="10">
    <source>
        <dbReference type="PROSITE" id="PS50828"/>
    </source>
</evidence>
<dbReference type="PROSITE" id="PS00486">
    <property type="entry name" value="DNA_MISMATCH_REPAIR_2"/>
    <property type="match status" value="1"/>
</dbReference>
<dbReference type="InterPro" id="IPR000432">
    <property type="entry name" value="DNA_mismatch_repair_MutS_C"/>
</dbReference>
<name>A0A4S4BPR2_9BACL</name>
<dbReference type="GO" id="GO:0140664">
    <property type="term" value="F:ATP-dependent DNA damage sensor activity"/>
    <property type="evidence" value="ECO:0007669"/>
    <property type="project" value="InterPro"/>
</dbReference>
<comment type="function">
    <text evidence="7">Endonuclease that is involved in the suppression of homologous recombination and thus may have a key role in the control of bacterial genetic diversity.</text>
</comment>
<keyword evidence="2 7" id="KW-0547">Nucleotide-binding</keyword>
<dbReference type="SUPFAM" id="SSF48334">
    <property type="entry name" value="DNA repair protein MutS, domain III"/>
    <property type="match status" value="1"/>
</dbReference>
<protein>
    <recommendedName>
        <fullName evidence="7">Endonuclease MutS2</fullName>
        <ecNumber evidence="7">3.1.-.-</ecNumber>
    </recommendedName>
    <alternativeName>
        <fullName evidence="7">Ribosome-associated protein quality control-upstream factor</fullName>
        <shortName evidence="7">RQC-upstream factor</shortName>
        <shortName evidence="7">RqcU</shortName>
        <ecNumber evidence="7">3.6.4.-</ecNumber>
    </alternativeName>
</protein>
<evidence type="ECO:0000256" key="4">
    <source>
        <dbReference type="ARBA" id="ARBA00022840"/>
    </source>
</evidence>
<evidence type="ECO:0000256" key="7">
    <source>
        <dbReference type="HAMAP-Rule" id="MF_00092"/>
    </source>
</evidence>
<dbReference type="Pfam" id="PF01713">
    <property type="entry name" value="Smr"/>
    <property type="match status" value="1"/>
</dbReference>
<dbReference type="GO" id="GO:0045910">
    <property type="term" value="P:negative regulation of DNA recombination"/>
    <property type="evidence" value="ECO:0007669"/>
    <property type="project" value="InterPro"/>
</dbReference>
<dbReference type="GO" id="GO:0030983">
    <property type="term" value="F:mismatched DNA binding"/>
    <property type="evidence" value="ECO:0007669"/>
    <property type="project" value="InterPro"/>
</dbReference>
<dbReference type="EC" id="3.6.4.-" evidence="7"/>
<dbReference type="InterPro" id="IPR036187">
    <property type="entry name" value="DNA_mismatch_repair_MutS_sf"/>
</dbReference>
<evidence type="ECO:0000256" key="8">
    <source>
        <dbReference type="SAM" id="Coils"/>
    </source>
</evidence>
<dbReference type="InterPro" id="IPR007696">
    <property type="entry name" value="DNA_mismatch_repair_MutS_core"/>
</dbReference>
<comment type="similarity">
    <text evidence="7">Belongs to the DNA mismatch repair MutS family. MutS2 subfamily.</text>
</comment>
<keyword evidence="7" id="KW-0540">Nuclease</keyword>
<dbReference type="GO" id="GO:0072344">
    <property type="term" value="P:rescue of stalled ribosome"/>
    <property type="evidence" value="ECO:0007669"/>
    <property type="project" value="UniProtKB-UniRule"/>
</dbReference>
<evidence type="ECO:0000256" key="5">
    <source>
        <dbReference type="ARBA" id="ARBA00022884"/>
    </source>
</evidence>
<dbReference type="GO" id="GO:0019843">
    <property type="term" value="F:rRNA binding"/>
    <property type="evidence" value="ECO:0007669"/>
    <property type="project" value="UniProtKB-UniRule"/>
</dbReference>
<organism evidence="11 12">
    <name type="scientific">Cohnella fermenti</name>
    <dbReference type="NCBI Taxonomy" id="2565925"/>
    <lineage>
        <taxon>Bacteria</taxon>
        <taxon>Bacillati</taxon>
        <taxon>Bacillota</taxon>
        <taxon>Bacilli</taxon>
        <taxon>Bacillales</taxon>
        <taxon>Paenibacillaceae</taxon>
        <taxon>Cohnella</taxon>
    </lineage>
</organism>
<keyword evidence="1 7" id="KW-0699">rRNA-binding</keyword>
<dbReference type="Pfam" id="PF00488">
    <property type="entry name" value="MutS_V"/>
    <property type="match status" value="1"/>
</dbReference>
<dbReference type="GO" id="GO:0043023">
    <property type="term" value="F:ribosomal large subunit binding"/>
    <property type="evidence" value="ECO:0007669"/>
    <property type="project" value="UniProtKB-UniRule"/>
</dbReference>
<dbReference type="PIRSF" id="PIRSF005814">
    <property type="entry name" value="MutS_YshD"/>
    <property type="match status" value="1"/>
</dbReference>
<evidence type="ECO:0000256" key="1">
    <source>
        <dbReference type="ARBA" id="ARBA00022730"/>
    </source>
</evidence>
<keyword evidence="3 7" id="KW-0378">Hydrolase</keyword>
<dbReference type="InterPro" id="IPR036063">
    <property type="entry name" value="Smr_dom_sf"/>
</dbReference>
<dbReference type="GO" id="GO:0006298">
    <property type="term" value="P:mismatch repair"/>
    <property type="evidence" value="ECO:0007669"/>
    <property type="project" value="InterPro"/>
</dbReference>
<dbReference type="SMART" id="SM00534">
    <property type="entry name" value="MUTSac"/>
    <property type="match status" value="1"/>
</dbReference>
<dbReference type="Gene3D" id="3.40.50.300">
    <property type="entry name" value="P-loop containing nucleotide triphosphate hydrolases"/>
    <property type="match status" value="1"/>
</dbReference>
<dbReference type="EMBL" id="SSOB01000027">
    <property type="protein sequence ID" value="THF76052.1"/>
    <property type="molecule type" value="Genomic_DNA"/>
</dbReference>
<dbReference type="Pfam" id="PF20297">
    <property type="entry name" value="MSSS"/>
    <property type="match status" value="1"/>
</dbReference>
<dbReference type="InterPro" id="IPR002625">
    <property type="entry name" value="Smr_dom"/>
</dbReference>
<feature type="domain" description="Smr" evidence="10">
    <location>
        <begin position="715"/>
        <end position="790"/>
    </location>
</feature>
<evidence type="ECO:0000256" key="6">
    <source>
        <dbReference type="ARBA" id="ARBA00023125"/>
    </source>
</evidence>
<keyword evidence="7 11" id="KW-0255">Endonuclease</keyword>
<dbReference type="AlphaFoldDB" id="A0A4S4BPR2"/>
<keyword evidence="6 7" id="KW-0238">DNA-binding</keyword>
<accession>A0A4S4BPR2</accession>
<dbReference type="GO" id="GO:0004519">
    <property type="term" value="F:endonuclease activity"/>
    <property type="evidence" value="ECO:0007669"/>
    <property type="project" value="UniProtKB-UniRule"/>
</dbReference>
<feature type="coiled-coil region" evidence="8">
    <location>
        <begin position="522"/>
        <end position="599"/>
    </location>
</feature>
<gene>
    <name evidence="7" type="primary">mutS2</name>
    <name evidence="7" type="synonym">rqcU</name>
    <name evidence="11" type="ORF">E6C55_19935</name>
</gene>
<evidence type="ECO:0000256" key="9">
    <source>
        <dbReference type="SAM" id="MobiDB-lite"/>
    </source>
</evidence>
<dbReference type="Proteomes" id="UP000310636">
    <property type="component" value="Unassembled WGS sequence"/>
</dbReference>
<comment type="subunit">
    <text evidence="7">Homodimer. Binds to stalled ribosomes, contacting rRNA.</text>
</comment>
<proteinExistence type="inferred from homology"/>
<evidence type="ECO:0000313" key="11">
    <source>
        <dbReference type="EMBL" id="THF76052.1"/>
    </source>
</evidence>
<comment type="caution">
    <text evidence="11">The sequence shown here is derived from an EMBL/GenBank/DDBJ whole genome shotgun (WGS) entry which is preliminary data.</text>
</comment>
<keyword evidence="8" id="KW-0175">Coiled coil</keyword>
<dbReference type="EC" id="3.1.-.-" evidence="7"/>
<sequence>MNDKALYTLEYDKIILRLTEKAATSLGKEEAAKLRPSSDASEVQRRLAATDEAVRSAALKGSPPFGGVTDVRPALGRAKLGGVLGPSELMDIAGLIMGSRRIRKYIQAVADEADIPILADLVEPLIDAKAIEDDIRRCVDEQGDVMDSASPELASVRRDIRVNEGRAREKLDSLIRSTSIQKMLQDVLITIRNDRYVIPVKAEYRSHFGGIVHDQSGSGATLFIEPEAALQVNNKLRELKLKEQKEIEKILRRLSELVGTKAELLSSDAESLGYIDFIFAKAGLADSMFGTLPAVNDEGKLRLKRARHPLIPSKQVVPIDIDMGDDYSAIIVTGPNTGGKTVSLKTVGLLSLMAMSGLFIPADDGSRICVFDGVYADIGDEQSIEQSLSTFSSHMTNLIAMLGEVTPRSLVLLDELGAGTDPAEGSALAIAILEHLHRIGCRLLATTHYSELKAYAYNRDGIINASMEFDVATLRPTYRLLVGVPGRSNAFAIASRLGLPKEIIEHARGEVSEEELKVDTMIASLEQDRRRAESERQVAERLRKEVETLRQQIEDERFKFQEQKAKLLADAREEARQAVVKAKREAEEIIADLRRMALEEGASVKEHKLIEAKRRLDDSVPDPVQQPRKSQGGKAVKIAAGDEVKVHSLGGQKGHVVELVGDAEALVQLGILKMKVALADLEPAANKSAAGSAPKKHVPIATVKRSREENTSSELDLRGTTLDEAILETDRFLDEAFLANIGNVYIIHGKGTGALRAGIQEFLRRHKHVKSYRLGNYGEGGAGVTVAELK</sequence>
<evidence type="ECO:0000256" key="3">
    <source>
        <dbReference type="ARBA" id="ARBA00022801"/>
    </source>
</evidence>
<dbReference type="GO" id="GO:0016887">
    <property type="term" value="F:ATP hydrolysis activity"/>
    <property type="evidence" value="ECO:0007669"/>
    <property type="project" value="InterPro"/>
</dbReference>
<dbReference type="SUPFAM" id="SSF52540">
    <property type="entry name" value="P-loop containing nucleoside triphosphate hydrolases"/>
    <property type="match status" value="1"/>
</dbReference>
<keyword evidence="5 7" id="KW-0694">RNA-binding</keyword>
<dbReference type="GO" id="GO:0005524">
    <property type="term" value="F:ATP binding"/>
    <property type="evidence" value="ECO:0007669"/>
    <property type="project" value="UniProtKB-UniRule"/>
</dbReference>
<dbReference type="HAMAP" id="MF_00092">
    <property type="entry name" value="MutS2"/>
    <property type="match status" value="1"/>
</dbReference>
<evidence type="ECO:0000313" key="12">
    <source>
        <dbReference type="Proteomes" id="UP000310636"/>
    </source>
</evidence>
<dbReference type="PANTHER" id="PTHR48466">
    <property type="entry name" value="OS10G0509000 PROTEIN-RELATED"/>
    <property type="match status" value="1"/>
</dbReference>
<feature type="region of interest" description="Disordered" evidence="9">
    <location>
        <begin position="617"/>
        <end position="636"/>
    </location>
</feature>
<dbReference type="InterPro" id="IPR027417">
    <property type="entry name" value="P-loop_NTPase"/>
</dbReference>
<keyword evidence="4 7" id="KW-0067">ATP-binding</keyword>
<reference evidence="11 12" key="1">
    <citation type="submission" date="2019-04" db="EMBL/GenBank/DDBJ databases">
        <title>Cohnella sp. nov. isolated from preserved vegetables.</title>
        <authorList>
            <person name="Lin S.-Y."/>
            <person name="Hung M.-H."/>
            <person name="Young C.-C."/>
        </authorList>
    </citation>
    <scope>NUCLEOTIDE SEQUENCE [LARGE SCALE GENOMIC DNA]</scope>
    <source>
        <strain evidence="11 12">CC-MHH1044</strain>
    </source>
</reference>
<dbReference type="InterPro" id="IPR005747">
    <property type="entry name" value="MutS2"/>
</dbReference>
<dbReference type="NCBIfam" id="TIGR01069">
    <property type="entry name" value="mutS2"/>
    <property type="match status" value="1"/>
</dbReference>
<dbReference type="SMART" id="SM00533">
    <property type="entry name" value="MUTSd"/>
    <property type="match status" value="1"/>
</dbReference>
<keyword evidence="12" id="KW-1185">Reference proteome</keyword>
<dbReference type="OrthoDB" id="9808166at2"/>
<dbReference type="InterPro" id="IPR046893">
    <property type="entry name" value="MSSS"/>
</dbReference>
<evidence type="ECO:0000256" key="2">
    <source>
        <dbReference type="ARBA" id="ARBA00022741"/>
    </source>
</evidence>
<dbReference type="PANTHER" id="PTHR48466:SF2">
    <property type="entry name" value="OS10G0509000 PROTEIN"/>
    <property type="match status" value="1"/>
</dbReference>
<dbReference type="RefSeq" id="WP_136371579.1">
    <property type="nucleotide sequence ID" value="NZ_SSOB01000027.1"/>
</dbReference>